<name>A0ABR8NH61_9ACTN</name>
<dbReference type="EMBL" id="JACXYZ010000005">
    <property type="protein sequence ID" value="MBD3927452.1"/>
    <property type="molecule type" value="Genomic_DNA"/>
</dbReference>
<organism evidence="1 2">
    <name type="scientific">Nocardioides cavernae</name>
    <dbReference type="NCBI Taxonomy" id="1921566"/>
    <lineage>
        <taxon>Bacteria</taxon>
        <taxon>Bacillati</taxon>
        <taxon>Actinomycetota</taxon>
        <taxon>Actinomycetes</taxon>
        <taxon>Propionibacteriales</taxon>
        <taxon>Nocardioidaceae</taxon>
        <taxon>Nocardioides</taxon>
    </lineage>
</organism>
<evidence type="ECO:0000313" key="1">
    <source>
        <dbReference type="EMBL" id="MBD3927452.1"/>
    </source>
</evidence>
<protein>
    <recommendedName>
        <fullName evidence="3">DUF222 domain-containing protein</fullName>
    </recommendedName>
</protein>
<comment type="caution">
    <text evidence="1">The sequence shown here is derived from an EMBL/GenBank/DDBJ whole genome shotgun (WGS) entry which is preliminary data.</text>
</comment>
<dbReference type="Proteomes" id="UP000618818">
    <property type="component" value="Unassembled WGS sequence"/>
</dbReference>
<evidence type="ECO:0008006" key="3">
    <source>
        <dbReference type="Google" id="ProtNLM"/>
    </source>
</evidence>
<accession>A0ABR8NH61</accession>
<keyword evidence="2" id="KW-1185">Reference proteome</keyword>
<proteinExistence type="predicted"/>
<evidence type="ECO:0000313" key="2">
    <source>
        <dbReference type="Proteomes" id="UP000618818"/>
    </source>
</evidence>
<sequence length="298" mass="31893">MSEHRYAVAGLSELHSPSAKSTPGAGCYLGVPAGRHAGPMTTPGQPSSLDTIRSTFPELDAWGGRGSKVNTGAPGSELEADDAEYIAWQTSQLAAAGLMTARNHLHAIRVHIEAGEQFGDVTGSLIRGALLGSAQAVWILAPDDRATRLKRSRVVALEVCENHRKFLADLLRINPNDKNTKTVHDHNVDRLEKLEEKREELGETLTYSSTSIIEQAAAHAIGKGFETEARAEWRRFSGNAHGLPWALLGGAGTTQSAAASGGLAPFTAGGSFDDVINGYALVIRLVRHGWELFDRRAA</sequence>
<gene>
    <name evidence="1" type="ORF">IEZ26_22710</name>
</gene>
<reference evidence="1 2" key="1">
    <citation type="submission" date="2020-09" db="EMBL/GenBank/DDBJ databases">
        <title>novel species in genus Nocardioides.</title>
        <authorList>
            <person name="Zhang G."/>
        </authorList>
    </citation>
    <scope>NUCLEOTIDE SEQUENCE [LARGE SCALE GENOMIC DNA]</scope>
    <source>
        <strain evidence="1 2">KCTC 39551</strain>
    </source>
</reference>
<dbReference type="RefSeq" id="WP_191197292.1">
    <property type="nucleotide sequence ID" value="NZ_JACXYZ010000005.1"/>
</dbReference>